<name>A0A8S9XQB5_APOLU</name>
<dbReference type="Proteomes" id="UP000466442">
    <property type="component" value="Linkage Group LG5"/>
</dbReference>
<comment type="caution">
    <text evidence="1">The sequence shown here is derived from an EMBL/GenBank/DDBJ whole genome shotgun (WGS) entry which is preliminary data.</text>
</comment>
<sequence>MILKSVFNTFRPAASTLDPRETFACFHGGSMNIFRNALDSSFFPQQSSFWSQSLRNEPTLPSQPFGFRYQCMLSRKNASFSSVLLFCCEVPKFS</sequence>
<reference evidence="1" key="1">
    <citation type="journal article" date="2021" name="Mol. Ecol. Resour.">
        <title>Apolygus lucorum genome provides insights into omnivorousness and mesophyll feeding.</title>
        <authorList>
            <person name="Liu Y."/>
            <person name="Liu H."/>
            <person name="Wang H."/>
            <person name="Huang T."/>
            <person name="Liu B."/>
            <person name="Yang B."/>
            <person name="Yin L."/>
            <person name="Li B."/>
            <person name="Zhang Y."/>
            <person name="Zhang S."/>
            <person name="Jiang F."/>
            <person name="Zhang X."/>
            <person name="Ren Y."/>
            <person name="Wang B."/>
            <person name="Wang S."/>
            <person name="Lu Y."/>
            <person name="Wu K."/>
            <person name="Fan W."/>
            <person name="Wang G."/>
        </authorList>
    </citation>
    <scope>NUCLEOTIDE SEQUENCE</scope>
    <source>
        <strain evidence="1">12Hb</strain>
    </source>
</reference>
<dbReference type="AlphaFoldDB" id="A0A8S9XQB5"/>
<gene>
    <name evidence="1" type="ORF">GE061_014369</name>
</gene>
<keyword evidence="2" id="KW-1185">Reference proteome</keyword>
<proteinExistence type="predicted"/>
<accession>A0A8S9XQB5</accession>
<organism evidence="1 2">
    <name type="scientific">Apolygus lucorum</name>
    <name type="common">Small green plant bug</name>
    <name type="synonym">Lygocoris lucorum</name>
    <dbReference type="NCBI Taxonomy" id="248454"/>
    <lineage>
        <taxon>Eukaryota</taxon>
        <taxon>Metazoa</taxon>
        <taxon>Ecdysozoa</taxon>
        <taxon>Arthropoda</taxon>
        <taxon>Hexapoda</taxon>
        <taxon>Insecta</taxon>
        <taxon>Pterygota</taxon>
        <taxon>Neoptera</taxon>
        <taxon>Paraneoptera</taxon>
        <taxon>Hemiptera</taxon>
        <taxon>Heteroptera</taxon>
        <taxon>Panheteroptera</taxon>
        <taxon>Cimicomorpha</taxon>
        <taxon>Miridae</taxon>
        <taxon>Mirini</taxon>
        <taxon>Apolygus</taxon>
    </lineage>
</organism>
<dbReference type="EMBL" id="WIXP02000005">
    <property type="protein sequence ID" value="KAF6211252.1"/>
    <property type="molecule type" value="Genomic_DNA"/>
</dbReference>
<evidence type="ECO:0000313" key="1">
    <source>
        <dbReference type="EMBL" id="KAF6211252.1"/>
    </source>
</evidence>
<protein>
    <submittedName>
        <fullName evidence="1">Uncharacterized protein</fullName>
    </submittedName>
</protein>
<evidence type="ECO:0000313" key="2">
    <source>
        <dbReference type="Proteomes" id="UP000466442"/>
    </source>
</evidence>